<evidence type="ECO:0000256" key="3">
    <source>
        <dbReference type="ARBA" id="ARBA00022989"/>
    </source>
</evidence>
<feature type="transmembrane region" description="Helical" evidence="6">
    <location>
        <begin position="801"/>
        <end position="821"/>
    </location>
</feature>
<feature type="transmembrane region" description="Helical" evidence="6">
    <location>
        <begin position="100"/>
        <end position="118"/>
    </location>
</feature>
<name>A0AAD5DI26_9CHLO</name>
<keyword evidence="3 6" id="KW-1133">Transmembrane helix</keyword>
<dbReference type="EMBL" id="JADXDR010000180">
    <property type="protein sequence ID" value="KAI7836649.1"/>
    <property type="molecule type" value="Genomic_DNA"/>
</dbReference>
<dbReference type="Pfam" id="PF11744">
    <property type="entry name" value="ALMT"/>
    <property type="match status" value="1"/>
</dbReference>
<protein>
    <submittedName>
        <fullName evidence="7">Uncharacterized protein</fullName>
    </submittedName>
</protein>
<dbReference type="GO" id="GO:0003713">
    <property type="term" value="F:transcription coactivator activity"/>
    <property type="evidence" value="ECO:0007669"/>
    <property type="project" value="InterPro"/>
</dbReference>
<sequence length="1259" mass="134416">MAAPAAVGAAASGAPQPWRQRFWRWWFASTFQRTWMRLAIQAGVSTLLIMCIFSAPAVWDLHTYDIVLANPVLILVIANLGILFSVNTGLPAFKIGLESVGGSITGGVVVYAIVYAVYGINGGYGHTVVKAALTLLFGSIALMFGTASRYRWPQYIGLAGIMFNLTLAVGLAVCYNATHALWRFVLYWWWFIGLSFVFLVGVATVVLPIPTGWVVRKQLARALRQEGKVLEAIVDLMTTESSSTPEGLGSSGKGSAGGKDGGEAGTNGQPGSSDVDALGDVRGGVVYPDFMTVEQGADAWAAAAEWPAASQPEPSSLLGRVLAQLWRRGKAGSRRITSRISMTLRGSRPNLHKEAESMGIHPDMYSAVEHVYAMSGPTAASMQAAWAHMRFTHLEIDLYRPTHFFPLLAFSRMLLLARTLLSSAMMILYSFQSGRARLGASREHAGHLRQVAGQVKRCCQSLAAILRDDAPVAPALQELSRLEEAFWALQQAVGASHTEQAAAHADSVAARAEAVAEELLAAGQDSGGDGNADQAAAVDGTTTSAAGMNGMGQNGRHELRAGASGAEADGLGGASSAQDDLALHLSLSMLFTCATRVRSMYLLLPQLVAQDQPGVGDAVAEHFATAHTWERVLHARTAMEPGSPSRGAGEVFRRSQALYGGSMRLRSARSFAALEKLDRPQVQVAEKIDAQVKSASWLAWVAAAVWRAFAAVERWTGFNRNQLALGLQMAVSFVAAMFLVMIPAANEALDHRAVWAVSKGDQMRVCFLRFGGTVVAGILGLGALYFSFLCNGLSFENEPPKFIAMTVALVVLTMPLAAGCARYGLHNAYFWVVSCLIMYTVALPGYAHDSPMPVLALWRLTCTAIGLAIEFVVALTVFPVTARQAAHAVASGALRGMADVADMAFRSVLTKQQPACSPGLPAQRHSSREGSRAASLDLGGRRRSLSASRPPAAAATGTAAAGPVDAQPAEQQQEQQQQSVALPQAQQQQQLPTAGQQAQQVQQAQQPPQPQQAQQAHQAVVCSAPGWQGNEVATGAVLRRIHKPMMEAYGRITTFRALLVPLRVEYHPFKRPARFPTGPGRRAQRLCRRMLNVLTTFAISMDAHHTESVPLLEPHAAELEGLITQLREALQALGAMVAGTVSLESAARTVAALEQHAQHLMLRVLVSGAPEGLSSVDANQGLAFLAMLFNVTSVARLLCLSLGEAFCADDAEGQEAAAELLRDTSRWAADDRLQALGAELVSEALVSTEDEVPLPATDQ</sequence>
<accession>A0AAD5DI26</accession>
<keyword evidence="8" id="KW-1185">Reference proteome</keyword>
<evidence type="ECO:0000256" key="2">
    <source>
        <dbReference type="ARBA" id="ARBA00022692"/>
    </source>
</evidence>
<dbReference type="GO" id="GO:0031490">
    <property type="term" value="F:chromatin DNA binding"/>
    <property type="evidence" value="ECO:0007669"/>
    <property type="project" value="InterPro"/>
</dbReference>
<evidence type="ECO:0000256" key="6">
    <source>
        <dbReference type="SAM" id="Phobius"/>
    </source>
</evidence>
<organism evidence="7 8">
    <name type="scientific">Chlorella ohadii</name>
    <dbReference type="NCBI Taxonomy" id="2649997"/>
    <lineage>
        <taxon>Eukaryota</taxon>
        <taxon>Viridiplantae</taxon>
        <taxon>Chlorophyta</taxon>
        <taxon>core chlorophytes</taxon>
        <taxon>Trebouxiophyceae</taxon>
        <taxon>Chlorellales</taxon>
        <taxon>Chlorellaceae</taxon>
        <taxon>Chlorella clade</taxon>
        <taxon>Chlorella</taxon>
    </lineage>
</organism>
<comment type="subcellular location">
    <subcellularLocation>
        <location evidence="1">Membrane</location>
        <topology evidence="1">Multi-pass membrane protein</topology>
    </subcellularLocation>
</comment>
<gene>
    <name evidence="7" type="ORF">COHA_009533</name>
</gene>
<evidence type="ECO:0000256" key="4">
    <source>
        <dbReference type="ARBA" id="ARBA00023136"/>
    </source>
</evidence>
<dbReference type="GO" id="GO:0016020">
    <property type="term" value="C:membrane"/>
    <property type="evidence" value="ECO:0007669"/>
    <property type="project" value="UniProtKB-SubCell"/>
</dbReference>
<feature type="transmembrane region" description="Helical" evidence="6">
    <location>
        <begin position="723"/>
        <end position="745"/>
    </location>
</feature>
<evidence type="ECO:0000313" key="7">
    <source>
        <dbReference type="EMBL" id="KAI7836649.1"/>
    </source>
</evidence>
<feature type="transmembrane region" description="Helical" evidence="6">
    <location>
        <begin position="766"/>
        <end position="789"/>
    </location>
</feature>
<feature type="transmembrane region" description="Helical" evidence="6">
    <location>
        <begin position="156"/>
        <end position="182"/>
    </location>
</feature>
<feature type="transmembrane region" description="Helical" evidence="6">
    <location>
        <begin position="124"/>
        <end position="144"/>
    </location>
</feature>
<feature type="transmembrane region" description="Helical" evidence="6">
    <location>
        <begin position="71"/>
        <end position="93"/>
    </location>
</feature>
<feature type="transmembrane region" description="Helical" evidence="6">
    <location>
        <begin position="188"/>
        <end position="215"/>
    </location>
</feature>
<comment type="caution">
    <text evidence="7">The sequence shown here is derived from an EMBL/GenBank/DDBJ whole genome shotgun (WGS) entry which is preliminary data.</text>
</comment>
<keyword evidence="2 6" id="KW-0812">Transmembrane</keyword>
<evidence type="ECO:0000256" key="1">
    <source>
        <dbReference type="ARBA" id="ARBA00004141"/>
    </source>
</evidence>
<feature type="compositionally biased region" description="Gly residues" evidence="5">
    <location>
        <begin position="249"/>
        <end position="265"/>
    </location>
</feature>
<feature type="compositionally biased region" description="Low complexity" evidence="5">
    <location>
        <begin position="945"/>
        <end position="1017"/>
    </location>
</feature>
<dbReference type="InterPro" id="IPR044661">
    <property type="entry name" value="MED15a/b/c-like"/>
</dbReference>
<dbReference type="GO" id="GO:0015743">
    <property type="term" value="P:malate transport"/>
    <property type="evidence" value="ECO:0007669"/>
    <property type="project" value="InterPro"/>
</dbReference>
<dbReference type="InterPro" id="IPR020966">
    <property type="entry name" value="ALMT"/>
</dbReference>
<feature type="region of interest" description="Disordered" evidence="5">
    <location>
        <begin position="914"/>
        <end position="1017"/>
    </location>
</feature>
<dbReference type="PANTHER" id="PTHR33137">
    <property type="entry name" value="MEDIATOR OF RNA POLYMERASE II TRANSCRIPTION SUBUNIT 15A-RELATED"/>
    <property type="match status" value="1"/>
</dbReference>
<proteinExistence type="predicted"/>
<evidence type="ECO:0000313" key="8">
    <source>
        <dbReference type="Proteomes" id="UP001205105"/>
    </source>
</evidence>
<reference evidence="7" key="1">
    <citation type="submission" date="2020-11" db="EMBL/GenBank/DDBJ databases">
        <title>Chlorella ohadii genome sequencing and assembly.</title>
        <authorList>
            <person name="Murik O."/>
            <person name="Treves H."/>
            <person name="Kedem I."/>
            <person name="Shotland Y."/>
            <person name="Kaplan A."/>
        </authorList>
    </citation>
    <scope>NUCLEOTIDE SEQUENCE</scope>
    <source>
        <strain evidence="7">1</strain>
    </source>
</reference>
<feature type="transmembrane region" description="Helical" evidence="6">
    <location>
        <begin position="858"/>
        <end position="878"/>
    </location>
</feature>
<feature type="transmembrane region" description="Helical" evidence="6">
    <location>
        <begin position="828"/>
        <end position="846"/>
    </location>
</feature>
<feature type="region of interest" description="Disordered" evidence="5">
    <location>
        <begin position="240"/>
        <end position="275"/>
    </location>
</feature>
<dbReference type="AlphaFoldDB" id="A0AAD5DI26"/>
<evidence type="ECO:0000256" key="5">
    <source>
        <dbReference type="SAM" id="MobiDB-lite"/>
    </source>
</evidence>
<feature type="transmembrane region" description="Helical" evidence="6">
    <location>
        <begin position="38"/>
        <end position="59"/>
    </location>
</feature>
<dbReference type="PANTHER" id="PTHR33137:SF4">
    <property type="entry name" value="MEDIATOR OF RNA POLYMERASE II TRANSCRIPTION SUBUNIT 15A-RELATED"/>
    <property type="match status" value="1"/>
</dbReference>
<keyword evidence="4 6" id="KW-0472">Membrane</keyword>
<dbReference type="Proteomes" id="UP001205105">
    <property type="component" value="Unassembled WGS sequence"/>
</dbReference>